<comment type="catalytic activity">
    <reaction evidence="1">
        <text>S-ubiquitinyl-[E2 ubiquitin-conjugating enzyme]-L-cysteine + [acceptor protein]-L-lysine = [E2 ubiquitin-conjugating enzyme]-L-cysteine + N(6)-ubiquitinyl-[acceptor protein]-L-lysine.</text>
        <dbReference type="EC" id="2.3.2.27"/>
    </reaction>
</comment>
<comment type="caution">
    <text evidence="4">The sequence shown here is derived from an EMBL/GenBank/DDBJ whole genome shotgun (WGS) entry which is preliminary data.</text>
</comment>
<dbReference type="PANTHER" id="PTHR21497:SF24">
    <property type="entry name" value="E3 UBIQUITIN-PROTEIN LIGASE UBR1"/>
    <property type="match status" value="1"/>
</dbReference>
<feature type="region of interest" description="Disordered" evidence="2">
    <location>
        <begin position="32"/>
        <end position="68"/>
    </location>
</feature>
<keyword evidence="1" id="KW-0479">Metal-binding</keyword>
<gene>
    <name evidence="4" type="ORF">CSSPJE1EN1_LOCUS27021</name>
</gene>
<feature type="region of interest" description="Disordered" evidence="2">
    <location>
        <begin position="1127"/>
        <end position="1158"/>
    </location>
</feature>
<dbReference type="InterPro" id="IPR039164">
    <property type="entry name" value="UBR1-like"/>
</dbReference>
<proteinExistence type="inferred from homology"/>
<keyword evidence="5" id="KW-1185">Reference proteome</keyword>
<evidence type="ECO:0000259" key="3">
    <source>
        <dbReference type="Pfam" id="PF18995"/>
    </source>
</evidence>
<keyword evidence="1" id="KW-0833">Ubl conjugation pathway</keyword>
<dbReference type="Pfam" id="PF18995">
    <property type="entry name" value="PRT6_C"/>
    <property type="match status" value="1"/>
</dbReference>
<name>A0ABP0VB29_9BRYO</name>
<evidence type="ECO:0000256" key="1">
    <source>
        <dbReference type="RuleBase" id="RU366018"/>
    </source>
</evidence>
<keyword evidence="1" id="KW-0862">Zinc</keyword>
<protein>
    <recommendedName>
        <fullName evidence="1">E3 ubiquitin-protein ligase</fullName>
        <ecNumber evidence="1">2.3.2.27</ecNumber>
    </recommendedName>
</protein>
<dbReference type="Proteomes" id="UP001497444">
    <property type="component" value="Unassembled WGS sequence"/>
</dbReference>
<reference evidence="4" key="1">
    <citation type="submission" date="2024-02" db="EMBL/GenBank/DDBJ databases">
        <authorList>
            <consortium name="ELIXIR-Norway"/>
            <consortium name="Elixir Norway"/>
        </authorList>
    </citation>
    <scope>NUCLEOTIDE SEQUENCE</scope>
</reference>
<keyword evidence="1" id="KW-0863">Zinc-finger</keyword>
<sequence>MSRKSFTSFCRSQEAQWSSALAVGPDSLNTIEKGSTGEFVGNEGGPHAGLVEDEAGRSGDPEAWSKSGNCCDHGGVSDEEVLKPSLDPVNTVPPQLLRGLRAVLYGSIGTIISHVTCVVRGYQSYPSNPFVKWCESFEIQLVGRLHDDEIHSYDDVTRCLEAMGLSAEKARMLTESVDKAGEATVFESSSLDELATHSATANRENLLLSLIPKDILKLEPNILAAFNWFQNIGNGGHAGLRSAITEILMKNVVEFPAYASVMETEEDGDRELKACVDSVAPNNIFALADQFPSIIPALCQDPSNVKKKGDELTIYWSEAIAQFSDPFAKTPRIAFALFMMASPFLSKPLRNSLNSLVMYFQHDNYFKFSFSQLFMLLYPSLFSLYLRFKRRISIHVERENEKWSVAINLLLEAEGITTDLISHAFFPFISSNVAWGYTTASASPGKIVASASSESSDATVAMDQQYSISVLLKSGLLHSLKKVIHIIDFYFCTSAKEIDSTGPGSTSSSTLSAKEPRSLLAGAKDIFTKFTSSTSFLRSNSSGASQDFGFTTTQTTDNLTELINRRKAKEEKNEDDDDDDDDRLYMSSSQPINFFSHVLVFPGVRNYRVSYNSVSLNIPLQRLVSKLFYYASMGGLDIQEAIEYLRKEAPRAAVNKIPDYPLRCLAFVAQVDAHMWRKNGSAAANLAFNYNRPIFSKTLRNADIHAVQVSVLALGPDPVLALALDRFELCEVLDRKNYFSSYDLLKEYKGDLLAEFFKTLSNILLYVPSILIDYANGNREDIKTPYQIETLNLAVAREVVHHVLVGEAFREEATHQVSTRPVTFGKLIRVKNIVATQKHVTEAIIKEVVNEYCTQRKSTYDEEEVPGLELNEKGYALIDPTFGSWSEEDQQKASETLREHLKRAENAAKSKSTVYYPALAFSAIPIAHPSFESVRSLLYRPLFFTVLEKALQVCTLKSNLLNGLGKSMPKIIGQVLQLITLQIHCVPLFSSMSSNVSVSNIINDSEDVYVNYASLYFSHAFKVSQTEYQITGKCYDGCGSGLLILLIEIWNSEVIKDDEIYQSALGWILQQLSQKSEDAKNSLESSGISFIDKSEPDDKNKKSLAQKKAAAQQKAMAAMSKQAKTFSNALDSDSDDEDKNFMNLDSKRHSKKSDPTLEDGASECIVCRDKCNDVMGYLCYIQQSKVLKNSIIQSMNDPAVRYLKSVYRVVSVNGCDVYTEPYDTGHSVSHLNQGDHVIKKQRVGCWIQIENPAGWVPVFTTNPDYASDLVNVSSPCITHLYPVINMAFNKHGDTRVHGERACPFCKGICNSLLPHTPPHLVGLYKTESSVITEVSSEQDTGSRSDELVKFLFEGTKSDISPTQRRNESKAALLGCLSKWIVKSKILDGSTSLISSSSLIQEIEKFALDISAQYHVPWIAATSESYYDVLEDVVPVKKLRTLHLLWASTAYTILSNVCSNNLNHQDVDPNSKVEIAYHPMSEAEAKDWKSYKIASHLLSSNQQLVKEMVSTSYELYESTAESLHLLLSGSPSKLLESMHLSEESESLKDICAGILDKYLSKKTSFLKLMTTLPYFSVGTHVMPSTRRLSMILGLFYEMQVCNADVLWAFLSIPLLAHDLHIVTVAAATIATDLQSMSNLCGLISVARLTQCLIEPACTGVYPLNKSLHDHESELKRQKSEPVLDGKYGLLISHLYNLRSKLCEEIDISIQPQAISNAALLEYALESWIVFLEFVVGIKYRMFESSGKRAETVTPIGQEATVGESATSPAEEKLNRLLGRVDSVLHHLGLSSFQDLLASGGLTSMALSWASQYRLSFSFLAKYSPDKGDHLSGQKNNSSAEKMPSQPLTPTLHDESNIETNRDNRRMVLEEVITHYSQLILVNTNYCLEDMDNADLNPAVVGQDLNLFLQQLGFAQNPDNNHVEDLIAYLQPPAATSAAKKHVPWRLVGVDPVNPYIDDHPEVNEKFSIRELNHLHAVTPFQSSITAGRRSDDGPGITNPGECTLHARECSGGTGVFFLVQHLFVLFVHRSYASYYPSIYLDSNEETDRSNQNRPMFLSVKRYKKVEEIYANHSIPLEVTRNRTTKQSFIRLAWY</sequence>
<evidence type="ECO:0000256" key="2">
    <source>
        <dbReference type="SAM" id="MobiDB-lite"/>
    </source>
</evidence>
<comment type="function">
    <text evidence="1">Ubiquitin ligase protein which is a component of the N-end rule pathway. Recognizes and binds to proteins bearing specific N-terminal residues that are destabilizing according to the N-end rule, leading to their ubiquitination and subsequent degradation.</text>
</comment>
<evidence type="ECO:0000313" key="4">
    <source>
        <dbReference type="EMBL" id="CAK9251643.1"/>
    </source>
</evidence>
<comment type="pathway">
    <text evidence="1">Protein modification; protein ubiquitination.</text>
</comment>
<feature type="region of interest" description="Disordered" evidence="2">
    <location>
        <begin position="1828"/>
        <end position="1854"/>
    </location>
</feature>
<dbReference type="InterPro" id="IPR044046">
    <property type="entry name" value="E3_ligase_UBR-like_C"/>
</dbReference>
<comment type="similarity">
    <text evidence="1">Belongs to the E3 ubiquitin-protein ligase UBR1-like family.</text>
</comment>
<evidence type="ECO:0000313" key="5">
    <source>
        <dbReference type="Proteomes" id="UP001497444"/>
    </source>
</evidence>
<dbReference type="EC" id="2.3.2.27" evidence="1"/>
<dbReference type="PANTHER" id="PTHR21497">
    <property type="entry name" value="UBIQUITIN LIGASE E3 ALPHA-RELATED"/>
    <property type="match status" value="1"/>
</dbReference>
<organism evidence="4 5">
    <name type="scientific">Sphagnum jensenii</name>
    <dbReference type="NCBI Taxonomy" id="128206"/>
    <lineage>
        <taxon>Eukaryota</taxon>
        <taxon>Viridiplantae</taxon>
        <taxon>Streptophyta</taxon>
        <taxon>Embryophyta</taxon>
        <taxon>Bryophyta</taxon>
        <taxon>Sphagnophytina</taxon>
        <taxon>Sphagnopsida</taxon>
        <taxon>Sphagnales</taxon>
        <taxon>Sphagnaceae</taxon>
        <taxon>Sphagnum</taxon>
    </lineage>
</organism>
<dbReference type="EMBL" id="CAXAQS010000434">
    <property type="protein sequence ID" value="CAK9251643.1"/>
    <property type="molecule type" value="Genomic_DNA"/>
</dbReference>
<keyword evidence="1" id="KW-0808">Transferase</keyword>
<feature type="domain" description="E3 ubiquitin-protein ligase UBR-like C-terminal" evidence="3">
    <location>
        <begin position="1998"/>
        <end position="2069"/>
    </location>
</feature>
<accession>A0ABP0VB29</accession>